<proteinExistence type="predicted"/>
<dbReference type="EMBL" id="AE017126">
    <property type="protein sequence ID" value="AAQ00603.1"/>
    <property type="molecule type" value="Genomic_DNA"/>
</dbReference>
<feature type="transmembrane region" description="Helical" evidence="2">
    <location>
        <begin position="12"/>
        <end position="32"/>
    </location>
</feature>
<feature type="region of interest" description="Disordered" evidence="1">
    <location>
        <begin position="43"/>
        <end position="63"/>
    </location>
</feature>
<evidence type="ECO:0000313" key="4">
    <source>
        <dbReference type="Proteomes" id="UP000001420"/>
    </source>
</evidence>
<sequence>MASFRDRVNAHLPIVLQFLSTASLVVIALSAICGSKSLKQLAGSHEMQGPSEMHNGHMMHKNQ</sequence>
<gene>
    <name evidence="3" type="ordered locus">Pro_1559</name>
</gene>
<keyword evidence="4" id="KW-1185">Reference proteome</keyword>
<dbReference type="PATRIC" id="fig|167539.5.peg.1642"/>
<accession>Q7VAA5</accession>
<dbReference type="Proteomes" id="UP000001420">
    <property type="component" value="Chromosome"/>
</dbReference>
<dbReference type="KEGG" id="pma:Pro_1559"/>
<dbReference type="OrthoDB" id="542845at2"/>
<dbReference type="EnsemblBacteria" id="AAQ00603">
    <property type="protein sequence ID" value="AAQ00603"/>
    <property type="gene ID" value="Pro_1559"/>
</dbReference>
<dbReference type="HOGENOM" id="CLU_201892_0_0_3"/>
<keyword evidence="2" id="KW-0812">Transmembrane</keyword>
<evidence type="ECO:0000313" key="3">
    <source>
        <dbReference type="EMBL" id="AAQ00603.1"/>
    </source>
</evidence>
<dbReference type="eggNOG" id="ENOG502ZRE0">
    <property type="taxonomic scope" value="Bacteria"/>
</dbReference>
<keyword evidence="2" id="KW-1133">Transmembrane helix</keyword>
<reference evidence="3 4" key="1">
    <citation type="journal article" date="2003" name="Proc. Natl. Acad. Sci. U.S.A.">
        <title>Genome sequence of the cyanobacterium Prochlorococcus marinus SS120, a nearly minimal oxyphototrophic genome.</title>
        <authorList>
            <person name="Dufresne A."/>
            <person name="Salanoubat M."/>
            <person name="Partensky F."/>
            <person name="Artiguenave F."/>
            <person name="Axmann I.M."/>
            <person name="Barbe V."/>
            <person name="Duprat S."/>
            <person name="Galperin M.Y."/>
            <person name="Koonin E.V."/>
            <person name="Le Gall F."/>
            <person name="Makarova K.S."/>
            <person name="Ostrowski M."/>
            <person name="Oztas S."/>
            <person name="Robert C."/>
            <person name="Rogozin I.B."/>
            <person name="Scanlan D.J."/>
            <person name="Tandeau de Marsac N."/>
            <person name="Weissenbach J."/>
            <person name="Wincker P."/>
            <person name="Wolf Y.I."/>
            <person name="Hess W.R."/>
        </authorList>
    </citation>
    <scope>NUCLEOTIDE SEQUENCE [LARGE SCALE GENOMIC DNA]</scope>
    <source>
        <strain evidence="4">SARG / CCMP1375 / SS120</strain>
    </source>
</reference>
<evidence type="ECO:0000256" key="2">
    <source>
        <dbReference type="SAM" id="Phobius"/>
    </source>
</evidence>
<organism evidence="3 4">
    <name type="scientific">Prochlorococcus marinus (strain SARG / CCMP1375 / SS120)</name>
    <dbReference type="NCBI Taxonomy" id="167539"/>
    <lineage>
        <taxon>Bacteria</taxon>
        <taxon>Bacillati</taxon>
        <taxon>Cyanobacteriota</taxon>
        <taxon>Cyanophyceae</taxon>
        <taxon>Synechococcales</taxon>
        <taxon>Prochlorococcaceae</taxon>
        <taxon>Prochlorococcus</taxon>
    </lineage>
</organism>
<keyword evidence="2" id="KW-0472">Membrane</keyword>
<dbReference type="AlphaFoldDB" id="Q7VAA5"/>
<dbReference type="RefSeq" id="WP_011125709.1">
    <property type="nucleotide sequence ID" value="NC_005042.1"/>
</dbReference>
<evidence type="ECO:0000256" key="1">
    <source>
        <dbReference type="SAM" id="MobiDB-lite"/>
    </source>
</evidence>
<protein>
    <submittedName>
        <fullName evidence="3">Uncharacterized protein</fullName>
    </submittedName>
</protein>
<name>Q7VAA5_PROMA</name>